<sequence length="414" mass="49038">METLLNDGYCPECQLNNEDVTLLLNRDDFWECPKSHLQLAVNGVDAVILKFRAIGQFRSEPTYGTKEINGAILTRSKGNSIFTDQTIFNSHDELREYLLNEVEPPLEFSLQNLAETYAKYKYGNPFTNENNPLTYKRQSKYFKIDFENSNIIKKLEKRDSEEERTYPYYYTHLYRLLLSLFEKYYNGDASWLPEMGMSQIEVDLCKKYFDGSAIEEMARDIVKKKLFVFIVDLIKIIYQGNAPSFTIEPPSTVVAEQQKDFLRLHLICGHKYDHISKELGVPRATLTTWYETLRAEREHIAKIRVVWSRKKFTPVFEDFYKWYEKLERKCHYCHITETQIAEMVDNGKLTTKRLATRGRRLEYDRKDPNLTYDLSNIVLCCYWCNNAKTDTFSYDEFLKVGEQFKLIWQNRLLQ</sequence>
<dbReference type="Gene3D" id="3.30.40.220">
    <property type="match status" value="1"/>
</dbReference>
<evidence type="ECO:0000313" key="1">
    <source>
        <dbReference type="EMBL" id="KAA9332677.1"/>
    </source>
</evidence>
<gene>
    <name evidence="1" type="ORF">F0P94_11760</name>
</gene>
<evidence type="ECO:0000313" key="2">
    <source>
        <dbReference type="Proteomes" id="UP000326570"/>
    </source>
</evidence>
<dbReference type="EMBL" id="VTWT01000006">
    <property type="protein sequence ID" value="KAA9332677.1"/>
    <property type="molecule type" value="Genomic_DNA"/>
</dbReference>
<organism evidence="1 2">
    <name type="scientific">Adhaeribacter soli</name>
    <dbReference type="NCBI Taxonomy" id="2607655"/>
    <lineage>
        <taxon>Bacteria</taxon>
        <taxon>Pseudomonadati</taxon>
        <taxon>Bacteroidota</taxon>
        <taxon>Cytophagia</taxon>
        <taxon>Cytophagales</taxon>
        <taxon>Hymenobacteraceae</taxon>
        <taxon>Adhaeribacter</taxon>
    </lineage>
</organism>
<dbReference type="Proteomes" id="UP000326570">
    <property type="component" value="Unassembled WGS sequence"/>
</dbReference>
<proteinExistence type="predicted"/>
<name>A0A5N1IRQ7_9BACT</name>
<comment type="caution">
    <text evidence="1">The sequence shown here is derived from an EMBL/GenBank/DDBJ whole genome shotgun (WGS) entry which is preliminary data.</text>
</comment>
<dbReference type="RefSeq" id="WP_150904090.1">
    <property type="nucleotide sequence ID" value="NZ_VTWT01000006.1"/>
</dbReference>
<keyword evidence="2" id="KW-1185">Reference proteome</keyword>
<accession>A0A5N1IRQ7</accession>
<reference evidence="1 2" key="1">
    <citation type="submission" date="2019-09" db="EMBL/GenBank/DDBJ databases">
        <title>Genome sequence of Adhaeribacter sp. M2.</title>
        <authorList>
            <person name="Srinivasan S."/>
        </authorList>
    </citation>
    <scope>NUCLEOTIDE SEQUENCE [LARGE SCALE GENOMIC DNA]</scope>
    <source>
        <strain evidence="1 2">M2</strain>
    </source>
</reference>
<dbReference type="AlphaFoldDB" id="A0A5N1IRQ7"/>
<protein>
    <submittedName>
        <fullName evidence="1">Uncharacterized protein</fullName>
    </submittedName>
</protein>